<evidence type="ECO:0000256" key="1">
    <source>
        <dbReference type="SAM" id="Phobius"/>
    </source>
</evidence>
<dbReference type="AlphaFoldDB" id="A0A498JHN6"/>
<evidence type="ECO:0000313" key="3">
    <source>
        <dbReference type="Proteomes" id="UP000290289"/>
    </source>
</evidence>
<keyword evidence="1" id="KW-1133">Transmembrane helix</keyword>
<keyword evidence="1" id="KW-0472">Membrane</keyword>
<keyword evidence="3" id="KW-1185">Reference proteome</keyword>
<feature type="non-terminal residue" evidence="2">
    <location>
        <position position="1"/>
    </location>
</feature>
<comment type="caution">
    <text evidence="2">The sequence shown here is derived from an EMBL/GenBank/DDBJ whole genome shotgun (WGS) entry which is preliminary data.</text>
</comment>
<dbReference type="Proteomes" id="UP000290289">
    <property type="component" value="Chromosome 7"/>
</dbReference>
<name>A0A498JHN6_MALDO</name>
<gene>
    <name evidence="2" type="ORF">DVH24_013849</name>
</gene>
<dbReference type="EMBL" id="RDQH01000333">
    <property type="protein sequence ID" value="RXH93273.1"/>
    <property type="molecule type" value="Genomic_DNA"/>
</dbReference>
<keyword evidence="1" id="KW-0812">Transmembrane</keyword>
<reference evidence="2 3" key="1">
    <citation type="submission" date="2018-10" db="EMBL/GenBank/DDBJ databases">
        <title>A high-quality apple genome assembly.</title>
        <authorList>
            <person name="Hu J."/>
        </authorList>
    </citation>
    <scope>NUCLEOTIDE SEQUENCE [LARGE SCALE GENOMIC DNA]</scope>
    <source>
        <strain evidence="3">cv. HFTH1</strain>
        <tissue evidence="2">Young leaf</tissue>
    </source>
</reference>
<feature type="transmembrane region" description="Helical" evidence="1">
    <location>
        <begin position="66"/>
        <end position="92"/>
    </location>
</feature>
<organism evidence="2 3">
    <name type="scientific">Malus domestica</name>
    <name type="common">Apple</name>
    <name type="synonym">Pyrus malus</name>
    <dbReference type="NCBI Taxonomy" id="3750"/>
    <lineage>
        <taxon>Eukaryota</taxon>
        <taxon>Viridiplantae</taxon>
        <taxon>Streptophyta</taxon>
        <taxon>Embryophyta</taxon>
        <taxon>Tracheophyta</taxon>
        <taxon>Spermatophyta</taxon>
        <taxon>Magnoliopsida</taxon>
        <taxon>eudicotyledons</taxon>
        <taxon>Gunneridae</taxon>
        <taxon>Pentapetalae</taxon>
        <taxon>rosids</taxon>
        <taxon>fabids</taxon>
        <taxon>Rosales</taxon>
        <taxon>Rosaceae</taxon>
        <taxon>Amygdaloideae</taxon>
        <taxon>Maleae</taxon>
        <taxon>Malus</taxon>
    </lineage>
</organism>
<accession>A0A498JHN6</accession>
<feature type="transmembrane region" description="Helical" evidence="1">
    <location>
        <begin position="20"/>
        <end position="45"/>
    </location>
</feature>
<sequence length="240" mass="28007">GKSVVPFCVFHRFFLCSNRIVFTLPFLFVFSSPSLCNFLLYRSLFCCQIFALSSQNSLKRDPDFNFIGYLVSGLLWCWTLCLILLAVLFPVFSVVEPFVGQRFVLILPSLGSKFEGQFVFNVIRLLLLPKFLNLTEVSLLNRFCVLVIMKNRFFASITQRPSFILYENHRFTFFQKKINMKIQLRCKSLRLLNVYNSSFPTLYPKLQLKTSTHNPLFCKASPLIIIHLKVHHSNTIFYLL</sequence>
<proteinExistence type="predicted"/>
<protein>
    <submittedName>
        <fullName evidence="2">Uncharacterized protein</fullName>
    </submittedName>
</protein>
<evidence type="ECO:0000313" key="2">
    <source>
        <dbReference type="EMBL" id="RXH93273.1"/>
    </source>
</evidence>